<keyword evidence="2" id="KW-1185">Reference proteome</keyword>
<dbReference type="AlphaFoldDB" id="A0A2P6RFD5"/>
<gene>
    <name evidence="1" type="ORF">RchiOBHm_Chr3g0486651</name>
</gene>
<proteinExistence type="predicted"/>
<protein>
    <submittedName>
        <fullName evidence="1">Uncharacterized protein</fullName>
    </submittedName>
</protein>
<organism evidence="1 2">
    <name type="scientific">Rosa chinensis</name>
    <name type="common">China rose</name>
    <dbReference type="NCBI Taxonomy" id="74649"/>
    <lineage>
        <taxon>Eukaryota</taxon>
        <taxon>Viridiplantae</taxon>
        <taxon>Streptophyta</taxon>
        <taxon>Embryophyta</taxon>
        <taxon>Tracheophyta</taxon>
        <taxon>Spermatophyta</taxon>
        <taxon>Magnoliopsida</taxon>
        <taxon>eudicotyledons</taxon>
        <taxon>Gunneridae</taxon>
        <taxon>Pentapetalae</taxon>
        <taxon>rosids</taxon>
        <taxon>fabids</taxon>
        <taxon>Rosales</taxon>
        <taxon>Rosaceae</taxon>
        <taxon>Rosoideae</taxon>
        <taxon>Rosoideae incertae sedis</taxon>
        <taxon>Rosa</taxon>
    </lineage>
</organism>
<accession>A0A2P6RFD5</accession>
<dbReference type="Gramene" id="PRQ45114">
    <property type="protein sequence ID" value="PRQ45114"/>
    <property type="gene ID" value="RchiOBHm_Chr3g0486651"/>
</dbReference>
<evidence type="ECO:0000313" key="2">
    <source>
        <dbReference type="Proteomes" id="UP000238479"/>
    </source>
</evidence>
<sequence length="127" mass="14023">MKFSLLSRATLRLQLTLIGGSGATNSLTLGREASHLRSGSEPWIWKGADNSLSPPLLGSDGDWLRRPLNLCLDQFVFLCLEASNGSHLGCNRVSFLVLILWDGDLVMAMLLRSTWVQIRSNGIDRLL</sequence>
<evidence type="ECO:0000313" key="1">
    <source>
        <dbReference type="EMBL" id="PRQ45114.1"/>
    </source>
</evidence>
<name>A0A2P6RFD5_ROSCH</name>
<comment type="caution">
    <text evidence="1">The sequence shown here is derived from an EMBL/GenBank/DDBJ whole genome shotgun (WGS) entry which is preliminary data.</text>
</comment>
<dbReference type="Proteomes" id="UP000238479">
    <property type="component" value="Chromosome 3"/>
</dbReference>
<reference evidence="1 2" key="1">
    <citation type="journal article" date="2018" name="Nat. Genet.">
        <title>The Rosa genome provides new insights in the design of modern roses.</title>
        <authorList>
            <person name="Bendahmane M."/>
        </authorList>
    </citation>
    <scope>NUCLEOTIDE SEQUENCE [LARGE SCALE GENOMIC DNA]</scope>
    <source>
        <strain evidence="2">cv. Old Blush</strain>
    </source>
</reference>
<dbReference type="EMBL" id="PDCK01000041">
    <property type="protein sequence ID" value="PRQ45114.1"/>
    <property type="molecule type" value="Genomic_DNA"/>
</dbReference>